<dbReference type="SUPFAM" id="SSF53098">
    <property type="entry name" value="Ribonuclease H-like"/>
    <property type="match status" value="1"/>
</dbReference>
<reference evidence="13" key="1">
    <citation type="submission" date="2021-01" db="EMBL/GenBank/DDBJ databases">
        <title>Fulvivirga kasyanovii gen. nov., sp nov., a novel member of the phylum Bacteroidetes isolated from seawater in a mussel farm.</title>
        <authorList>
            <person name="Zhao L.-H."/>
            <person name="Wang Z.-J."/>
        </authorList>
    </citation>
    <scope>NUCLEOTIDE SEQUENCE</scope>
    <source>
        <strain evidence="13">2943</strain>
    </source>
</reference>
<dbReference type="Gene3D" id="3.40.1440.10">
    <property type="entry name" value="GIY-YIG endonuclease"/>
    <property type="match status" value="1"/>
</dbReference>
<dbReference type="SMART" id="SM00479">
    <property type="entry name" value="EXOIII"/>
    <property type="match status" value="1"/>
</dbReference>
<keyword evidence="6" id="KW-0742">SOS response</keyword>
<dbReference type="InterPro" id="IPR006054">
    <property type="entry name" value="DnaQ"/>
</dbReference>
<keyword evidence="1" id="KW-0227">DNA damage</keyword>
<dbReference type="GO" id="GO:0009380">
    <property type="term" value="C:excinuclease repair complex"/>
    <property type="evidence" value="ECO:0007669"/>
    <property type="project" value="TreeGrafter"/>
</dbReference>
<evidence type="ECO:0000256" key="3">
    <source>
        <dbReference type="ARBA" id="ARBA00022801"/>
    </source>
</evidence>
<keyword evidence="5" id="KW-0234">DNA repair</keyword>
<evidence type="ECO:0000256" key="1">
    <source>
        <dbReference type="ARBA" id="ARBA00022763"/>
    </source>
</evidence>
<dbReference type="SUPFAM" id="SSF82771">
    <property type="entry name" value="GIY-YIG endonuclease"/>
    <property type="match status" value="1"/>
</dbReference>
<comment type="caution">
    <text evidence="13">The sequence shown here is derived from an EMBL/GenBank/DDBJ whole genome shotgun (WGS) entry which is preliminary data.</text>
</comment>
<dbReference type="GO" id="GO:0006289">
    <property type="term" value="P:nucleotide-excision repair"/>
    <property type="evidence" value="ECO:0007669"/>
    <property type="project" value="InterPro"/>
</dbReference>
<dbReference type="InterPro" id="IPR050066">
    <property type="entry name" value="UvrABC_protein_C"/>
</dbReference>
<dbReference type="AlphaFoldDB" id="A0A937FAT8"/>
<evidence type="ECO:0000256" key="5">
    <source>
        <dbReference type="ARBA" id="ARBA00023204"/>
    </source>
</evidence>
<protein>
    <recommendedName>
        <fullName evidence="9">Excinuclease cho</fullName>
    </recommendedName>
    <alternativeName>
        <fullName evidence="11">Endonuclease cho</fullName>
    </alternativeName>
    <alternativeName>
        <fullName evidence="10">UvrC homolog protein</fullName>
    </alternativeName>
</protein>
<dbReference type="InterPro" id="IPR047296">
    <property type="entry name" value="GIY-YIG_UvrC_Cho"/>
</dbReference>
<evidence type="ECO:0000256" key="6">
    <source>
        <dbReference type="ARBA" id="ARBA00023236"/>
    </source>
</evidence>
<dbReference type="InterPro" id="IPR035901">
    <property type="entry name" value="GIY-YIG_endonuc_sf"/>
</dbReference>
<dbReference type="InterPro" id="IPR012337">
    <property type="entry name" value="RNaseH-like_sf"/>
</dbReference>
<proteinExistence type="predicted"/>
<dbReference type="GO" id="GO:0004527">
    <property type="term" value="F:exonuclease activity"/>
    <property type="evidence" value="ECO:0007669"/>
    <property type="project" value="UniProtKB-ARBA"/>
</dbReference>
<keyword evidence="4" id="KW-0267">Excision nuclease</keyword>
<evidence type="ECO:0000256" key="7">
    <source>
        <dbReference type="ARBA" id="ARBA00025483"/>
    </source>
</evidence>
<keyword evidence="2" id="KW-0228">DNA excision</keyword>
<accession>A0A937FAT8</accession>
<feature type="domain" description="GIY-YIG" evidence="12">
    <location>
        <begin position="195"/>
        <end position="273"/>
    </location>
</feature>
<dbReference type="CDD" id="cd06127">
    <property type="entry name" value="DEDDh"/>
    <property type="match status" value="1"/>
</dbReference>
<dbReference type="InterPro" id="IPR036397">
    <property type="entry name" value="RNaseH_sf"/>
</dbReference>
<dbReference type="SMART" id="SM00465">
    <property type="entry name" value="GIYc"/>
    <property type="match status" value="1"/>
</dbReference>
<dbReference type="FunFam" id="3.30.420.10:FF:000045">
    <property type="entry name" value="3'-5' exonuclease DinG"/>
    <property type="match status" value="1"/>
</dbReference>
<dbReference type="PANTHER" id="PTHR30562">
    <property type="entry name" value="UVRC/OXIDOREDUCTASE"/>
    <property type="match status" value="1"/>
</dbReference>
<dbReference type="EMBL" id="JAESIY010000009">
    <property type="protein sequence ID" value="MBL3657779.1"/>
    <property type="molecule type" value="Genomic_DNA"/>
</dbReference>
<sequence>MYAIVDIETTGGFAGSGRITEVAIVIHDGERVIDTYESLINPEQFIPSYISGLTGIDQSMVESAPLFKEVAEEMSEMLAGKIFIAHNVHFDYSFLKREFENVGIEFNPKRLCTVRLSRNVFPGLRSYGLGNLCEQLDINIENRHRAGGDAQATAILFEKIIKTAPEIVEAALKRNSKETTLPPNLPKEEYSNLPELPGVYYFHDQHGNVIYVGKAINIKKRITGHFSGTSKHKRNQFIRNEIHHISFELTGNELVALLLESQEIKRLWPKYNQSQKVKSNPWAIYKYEDREGYLRFNVSKRVKGLAPLMTFHAHTDAWHFMIDKVKEFSLCPKLSGIQKTEGACYDLELGNCGGACDGKELAENYNKRVIEAILSFQQGADKSFAILGEGRTEDEQAVVLVEKGVYHGFGFCEKGMQMMNLDDIKNVVTNYKTTAEIDHYIQNYTSSVEAQIIELDV</sequence>
<evidence type="ECO:0000313" key="13">
    <source>
        <dbReference type="EMBL" id="MBL3657779.1"/>
    </source>
</evidence>
<dbReference type="Pfam" id="PF01541">
    <property type="entry name" value="GIY-YIG"/>
    <property type="match status" value="1"/>
</dbReference>
<comment type="subunit">
    <text evidence="8">DNA polymerase III contains a core (composed of alpha, epsilon and theta chains) that associates with a tau subunit. This core dimerizes to form the POLIII' complex. PolIII' associates with the gamma complex (composed of gamma, delta, delta', psi and chi chains) and with the beta chain to form the complete DNA polymerase III complex.</text>
</comment>
<dbReference type="PROSITE" id="PS50164">
    <property type="entry name" value="GIY_YIG"/>
    <property type="match status" value="1"/>
</dbReference>
<organism evidence="13 14">
    <name type="scientific">Fulvivirga sediminis</name>
    <dbReference type="NCBI Taxonomy" id="2803949"/>
    <lineage>
        <taxon>Bacteria</taxon>
        <taxon>Pseudomonadati</taxon>
        <taxon>Bacteroidota</taxon>
        <taxon>Cytophagia</taxon>
        <taxon>Cytophagales</taxon>
        <taxon>Fulvivirgaceae</taxon>
        <taxon>Fulvivirga</taxon>
    </lineage>
</organism>
<dbReference type="GO" id="GO:0009432">
    <property type="term" value="P:SOS response"/>
    <property type="evidence" value="ECO:0007669"/>
    <property type="project" value="UniProtKB-KW"/>
</dbReference>
<keyword evidence="3" id="KW-0378">Hydrolase</keyword>
<comment type="function">
    <text evidence="7">DNA polymerase III is a complex, multichain enzyme responsible for most of the replicative synthesis in bacteria. The epsilon subunit contain the editing function and is a proofreading 3'-5' exonuclease.</text>
</comment>
<gene>
    <name evidence="13" type="ORF">JL102_16630</name>
</gene>
<name>A0A937FAT8_9BACT</name>
<dbReference type="Pfam" id="PF00929">
    <property type="entry name" value="RNase_T"/>
    <property type="match status" value="1"/>
</dbReference>
<evidence type="ECO:0000256" key="10">
    <source>
        <dbReference type="ARBA" id="ARBA00042138"/>
    </source>
</evidence>
<dbReference type="RefSeq" id="WP_202245568.1">
    <property type="nucleotide sequence ID" value="NZ_JAESIY010000009.1"/>
</dbReference>
<evidence type="ECO:0000256" key="8">
    <source>
        <dbReference type="ARBA" id="ARBA00026073"/>
    </source>
</evidence>
<evidence type="ECO:0000256" key="9">
    <source>
        <dbReference type="ARBA" id="ARBA00040756"/>
    </source>
</evidence>
<dbReference type="InterPro" id="IPR013520">
    <property type="entry name" value="Ribonucl_H"/>
</dbReference>
<evidence type="ECO:0000256" key="4">
    <source>
        <dbReference type="ARBA" id="ARBA00022881"/>
    </source>
</evidence>
<dbReference type="NCBIfam" id="TIGR00573">
    <property type="entry name" value="dnaq"/>
    <property type="match status" value="1"/>
</dbReference>
<dbReference type="GO" id="GO:0003677">
    <property type="term" value="F:DNA binding"/>
    <property type="evidence" value="ECO:0007669"/>
    <property type="project" value="InterPro"/>
</dbReference>
<evidence type="ECO:0000256" key="2">
    <source>
        <dbReference type="ARBA" id="ARBA00022769"/>
    </source>
</evidence>
<dbReference type="PANTHER" id="PTHR30562:SF10">
    <property type="entry name" value="EXCINUCLEASE CHO"/>
    <property type="match status" value="1"/>
</dbReference>
<dbReference type="Gene3D" id="3.30.420.10">
    <property type="entry name" value="Ribonuclease H-like superfamily/Ribonuclease H"/>
    <property type="match status" value="1"/>
</dbReference>
<evidence type="ECO:0000256" key="11">
    <source>
        <dbReference type="ARBA" id="ARBA00042732"/>
    </source>
</evidence>
<dbReference type="GO" id="GO:0003887">
    <property type="term" value="F:DNA-directed DNA polymerase activity"/>
    <property type="evidence" value="ECO:0007669"/>
    <property type="project" value="InterPro"/>
</dbReference>
<evidence type="ECO:0000313" key="14">
    <source>
        <dbReference type="Proteomes" id="UP000659388"/>
    </source>
</evidence>
<dbReference type="Proteomes" id="UP000659388">
    <property type="component" value="Unassembled WGS sequence"/>
</dbReference>
<dbReference type="CDD" id="cd10434">
    <property type="entry name" value="GIY-YIG_UvrC_Cho"/>
    <property type="match status" value="1"/>
</dbReference>
<keyword evidence="14" id="KW-1185">Reference proteome</keyword>
<dbReference type="InterPro" id="IPR000305">
    <property type="entry name" value="GIY-YIG_endonuc"/>
</dbReference>
<dbReference type="GO" id="GO:0006260">
    <property type="term" value="P:DNA replication"/>
    <property type="evidence" value="ECO:0007669"/>
    <property type="project" value="InterPro"/>
</dbReference>
<evidence type="ECO:0000259" key="12">
    <source>
        <dbReference type="PROSITE" id="PS50164"/>
    </source>
</evidence>